<proteinExistence type="predicted"/>
<evidence type="ECO:0000313" key="2">
    <source>
        <dbReference type="EMBL" id="OTN77324.1"/>
    </source>
</evidence>
<dbReference type="PANTHER" id="PTHR43358:SF4">
    <property type="entry name" value="ALPHA_BETA HYDROLASE FOLD-1 DOMAIN-CONTAINING PROTEIN"/>
    <property type="match status" value="1"/>
</dbReference>
<dbReference type="OrthoDB" id="9776685at2"/>
<dbReference type="RefSeq" id="WP_086275362.1">
    <property type="nucleotide sequence ID" value="NZ_NGKU01000001.1"/>
</dbReference>
<evidence type="ECO:0000259" key="1">
    <source>
        <dbReference type="Pfam" id="PF12146"/>
    </source>
</evidence>
<dbReference type="InterPro" id="IPR052920">
    <property type="entry name" value="DNA-binding_regulatory"/>
</dbReference>
<sequence>MIWLLIVLLILCGSLYYIYRTAHLKKGVRYFVSAIIMRNNEWYVKEGRKKLGIPYENRINENVDSFWDQGADCTLVSGDDLLLTARVFDQCAKTWVICLHGYRSDGRSDCQGPAEKFWQAGYNVLVPDLRAHGRSEGKEIGLGWLDRLDLLLWIDTVLEKDNQSRIYLYGLGMGAATLLLASGEVMPTQVSGLIADSSYTSVYSGIRSSLPQFSRLPIKRFLRIANRYSKQLVGYPFLQISVTRQIGSNHLPVLFLHGEADTFLAVSESNTLMEATAGTKQQVVFPEMGHLQAVTDAPEYWPTVLGFIAQQQPQTLSDRKDVENGN</sequence>
<reference evidence="2 3" key="1">
    <citation type="submission" date="2017-05" db="EMBL/GenBank/DDBJ databases">
        <title>The Genome Sequence of Enterococcus sp. 8G7_MSG3316.</title>
        <authorList>
            <consortium name="The Broad Institute Genomics Platform"/>
            <consortium name="The Broad Institute Genomic Center for Infectious Diseases"/>
            <person name="Earl A."/>
            <person name="Manson A."/>
            <person name="Schwartman J."/>
            <person name="Gilmore M."/>
            <person name="Abouelleil A."/>
            <person name="Cao P."/>
            <person name="Chapman S."/>
            <person name="Cusick C."/>
            <person name="Shea T."/>
            <person name="Young S."/>
            <person name="Neafsey D."/>
            <person name="Nusbaum C."/>
            <person name="Birren B."/>
        </authorList>
    </citation>
    <scope>NUCLEOTIDE SEQUENCE [LARGE SCALE GENOMIC DNA]</scope>
    <source>
        <strain evidence="2 3">8G7_MSG3316</strain>
    </source>
</reference>
<protein>
    <recommendedName>
        <fullName evidence="1">Serine aminopeptidase S33 domain-containing protein</fullName>
    </recommendedName>
</protein>
<comment type="caution">
    <text evidence="2">The sequence shown here is derived from an EMBL/GenBank/DDBJ whole genome shotgun (WGS) entry which is preliminary data.</text>
</comment>
<dbReference type="AlphaFoldDB" id="A0A242A8H2"/>
<accession>A0A242A8H2</accession>
<dbReference type="SUPFAM" id="SSF53474">
    <property type="entry name" value="alpha/beta-Hydrolases"/>
    <property type="match status" value="1"/>
</dbReference>
<keyword evidence="3" id="KW-1185">Reference proteome</keyword>
<dbReference type="EMBL" id="NGKU01000001">
    <property type="protein sequence ID" value="OTN77324.1"/>
    <property type="molecule type" value="Genomic_DNA"/>
</dbReference>
<name>A0A242A8H2_9ENTE</name>
<organism evidence="2 3">
    <name type="scientific">Candidatus Enterococcus testudinis</name>
    <dbReference type="NCBI Taxonomy" id="1834191"/>
    <lineage>
        <taxon>Bacteria</taxon>
        <taxon>Bacillati</taxon>
        <taxon>Bacillota</taxon>
        <taxon>Bacilli</taxon>
        <taxon>Lactobacillales</taxon>
        <taxon>Enterococcaceae</taxon>
        <taxon>Enterococcus</taxon>
    </lineage>
</organism>
<evidence type="ECO:0000313" key="3">
    <source>
        <dbReference type="Proteomes" id="UP000195043"/>
    </source>
</evidence>
<dbReference type="Gene3D" id="3.40.50.1820">
    <property type="entry name" value="alpha/beta hydrolase"/>
    <property type="match status" value="1"/>
</dbReference>
<dbReference type="Pfam" id="PF12146">
    <property type="entry name" value="Hydrolase_4"/>
    <property type="match status" value="1"/>
</dbReference>
<dbReference type="InterPro" id="IPR029058">
    <property type="entry name" value="AB_hydrolase_fold"/>
</dbReference>
<feature type="domain" description="Serine aminopeptidase S33" evidence="1">
    <location>
        <begin position="92"/>
        <end position="216"/>
    </location>
</feature>
<dbReference type="InterPro" id="IPR022742">
    <property type="entry name" value="Hydrolase_4"/>
</dbReference>
<dbReference type="Proteomes" id="UP000195043">
    <property type="component" value="Unassembled WGS sequence"/>
</dbReference>
<dbReference type="STRING" id="1834191.A5886_002423"/>
<dbReference type="PANTHER" id="PTHR43358">
    <property type="entry name" value="ALPHA/BETA-HYDROLASE"/>
    <property type="match status" value="1"/>
</dbReference>
<gene>
    <name evidence="2" type="ORF">A5886_002423</name>
</gene>